<reference evidence="2 4" key="1">
    <citation type="submission" date="2017-01" db="EMBL/GenBank/DDBJ databases">
        <authorList>
            <person name="Varghese N."/>
            <person name="Submissions S."/>
        </authorList>
    </citation>
    <scope>NUCLEOTIDE SEQUENCE [LARGE SCALE GENOMIC DNA]</scope>
    <source>
        <strain evidence="2 4">ATCC 33342</strain>
    </source>
</reference>
<dbReference type="EMBL" id="UGGV01000001">
    <property type="protein sequence ID" value="STO25403.1"/>
    <property type="molecule type" value="Genomic_DNA"/>
</dbReference>
<dbReference type="AlphaFoldDB" id="A0A377GLF6"/>
<dbReference type="Proteomes" id="UP000186808">
    <property type="component" value="Unassembled WGS sequence"/>
</dbReference>
<name>A0A377GLF6_9GAMM</name>
<accession>A0A377GLF6</accession>
<reference evidence="3 5" key="2">
    <citation type="submission" date="2018-06" db="EMBL/GenBank/DDBJ databases">
        <authorList>
            <consortium name="Pathogen Informatics"/>
            <person name="Doyle S."/>
        </authorList>
    </citation>
    <scope>NUCLEOTIDE SEQUENCE [LARGE SCALE GENOMIC DNA]</scope>
    <source>
        <strain evidence="3 5">NCTC11401</strain>
    </source>
</reference>
<evidence type="ECO:0000313" key="3">
    <source>
        <dbReference type="EMBL" id="STO25403.1"/>
    </source>
</evidence>
<evidence type="ECO:0000313" key="5">
    <source>
        <dbReference type="Proteomes" id="UP000254374"/>
    </source>
</evidence>
<dbReference type="RefSeq" id="WP_058468673.1">
    <property type="nucleotide sequence ID" value="NZ_JAPHPK010000001.1"/>
</dbReference>
<sequence>MIDYLINQKGNQAAIRKQLEDVNLSPIGLFEFSVDEKKLLMSSKRVLEYRFEFEDLIKFVDLFHQQILKLKEQITAASNQNENQTMRGKYLFLLEQYARMLDRVIELIPECSGQSERIQYQKMIYSKQLELTNDIRVGFNLDFVLPYTQLEDGIFECQYASPNPDSGMESGSPKIQDSNSSAEEHSLDLSNLSTEYKEAYQTKYSHSLFSFFVLSVKNRFKQTSREKEIQFLEELQKFCQNLDPKQAMSLKSFAVQLVLSRIKGEEIFGNNSLLAQCLEKKLPKPNEEVKLDSIDQETFLYVCQKNNLKIPESLSNYQMQAERIALDPRPEF</sequence>
<feature type="region of interest" description="Disordered" evidence="1">
    <location>
        <begin position="161"/>
        <end position="183"/>
    </location>
</feature>
<keyword evidence="4" id="KW-1185">Reference proteome</keyword>
<protein>
    <submittedName>
        <fullName evidence="3">Uncharacterized protein</fullName>
    </submittedName>
</protein>
<evidence type="ECO:0000313" key="4">
    <source>
        <dbReference type="Proteomes" id="UP000186808"/>
    </source>
</evidence>
<evidence type="ECO:0000313" key="2">
    <source>
        <dbReference type="EMBL" id="SIR22038.1"/>
    </source>
</evidence>
<gene>
    <name evidence="3" type="ORF">NCTC11401_02239</name>
    <name evidence="2" type="ORF">SAMN05421777_10871</name>
</gene>
<dbReference type="EMBL" id="FTNL01000008">
    <property type="protein sequence ID" value="SIR22038.1"/>
    <property type="molecule type" value="Genomic_DNA"/>
</dbReference>
<organism evidence="3 5">
    <name type="scientific">Fluoribacter gormanii</name>
    <dbReference type="NCBI Taxonomy" id="464"/>
    <lineage>
        <taxon>Bacteria</taxon>
        <taxon>Pseudomonadati</taxon>
        <taxon>Pseudomonadota</taxon>
        <taxon>Gammaproteobacteria</taxon>
        <taxon>Legionellales</taxon>
        <taxon>Legionellaceae</taxon>
        <taxon>Fluoribacter</taxon>
    </lineage>
</organism>
<evidence type="ECO:0000256" key="1">
    <source>
        <dbReference type="SAM" id="MobiDB-lite"/>
    </source>
</evidence>
<dbReference type="Proteomes" id="UP000254374">
    <property type="component" value="Unassembled WGS sequence"/>
</dbReference>
<proteinExistence type="predicted"/>